<organism evidence="4 5">
    <name type="scientific">Metabacillus sediminis</name>
    <dbReference type="NCBI Taxonomy" id="3117746"/>
    <lineage>
        <taxon>Bacteria</taxon>
        <taxon>Bacillati</taxon>
        <taxon>Bacillota</taxon>
        <taxon>Bacilli</taxon>
        <taxon>Bacillales</taxon>
        <taxon>Bacillaceae</taxon>
        <taxon>Metabacillus</taxon>
    </lineage>
</organism>
<sequence length="607" mass="69221">MLPVLASELPAGPEWAYEVKYDGFRAILYIERDFITLISRNGKDLSILFPEILEFVHKLMPSIQPFLPVTLDGELASLRSSLSADFMDIQVRGRLKSANRIQQASANDPCKLLVFDLLHYKGRSLMNEPYSLRKGQLEVFFKELKLPIHTSADSAELLQMVPSYKKASHLWGLIELHGAEGIVAKHKNGKWTAGARTETWKKVKNYRRSTLFITGYDEKNGYFNTGLFKNGQVFSLGSFSHGITGQEREALIQTIKKNASSSSGQVYQVAPAICVYVNFLSFYKEQLREPSFASFNFKADPAQCTWEQFQLDAAPIHHEVQLTHTDKPIWNEPAINKLQYILYLLNIAPYMLPLLRNRTLTLIRYPHGSAGERFYQKNKPDYAPDFIQSARADGIDYMRCEFLSDLIWLGNQLALEFHLPFQRISDSHPMEIVFDLDPPSRDEFELAIFAAKQLEKLFREFNLDSFPKLSGGKGIQIHIPLSGKDLSFSDTRLFTAFFADFLTKQFPEKFTTERLKKNRGDKLYVDFLQHAEGKTIIAPYSPRGAEGACIAAPLLWEEVTEGLTPMNYTIATIFDHLKKRGCPLKHYFHSPQDETVSKIISFIRGNG</sequence>
<dbReference type="NCBIfam" id="NF007211">
    <property type="entry name" value="PRK09633.1"/>
    <property type="match status" value="1"/>
</dbReference>
<name>A0ABZ2NNW5_9BACI</name>
<dbReference type="NCBIfam" id="TIGR02776">
    <property type="entry name" value="NHEJ_ligase_prk"/>
    <property type="match status" value="1"/>
</dbReference>
<comment type="similarity">
    <text evidence="2">In the N-terminal section; belongs to the LigD polymerase family.</text>
</comment>
<dbReference type="PROSITE" id="PS00697">
    <property type="entry name" value="DNA_LIGASE_A1"/>
    <property type="match status" value="1"/>
</dbReference>
<dbReference type="Pfam" id="PF01068">
    <property type="entry name" value="DNA_ligase_A_M"/>
    <property type="match status" value="1"/>
</dbReference>
<keyword evidence="5" id="KW-1185">Reference proteome</keyword>
<dbReference type="PANTHER" id="PTHR42705">
    <property type="entry name" value="BIFUNCTIONAL NON-HOMOLOGOUS END JOINING PROTEIN LIGD"/>
    <property type="match status" value="1"/>
</dbReference>
<dbReference type="Proteomes" id="UP001377337">
    <property type="component" value="Chromosome"/>
</dbReference>
<evidence type="ECO:0000256" key="2">
    <source>
        <dbReference type="ARBA" id="ARBA00049990"/>
    </source>
</evidence>
<accession>A0ABZ2NNW5</accession>
<evidence type="ECO:0000313" key="5">
    <source>
        <dbReference type="Proteomes" id="UP001377337"/>
    </source>
</evidence>
<evidence type="ECO:0000256" key="1">
    <source>
        <dbReference type="ARBA" id="ARBA00049981"/>
    </source>
</evidence>
<dbReference type="EC" id="6.5.1.1" evidence="4"/>
<dbReference type="PANTHER" id="PTHR42705:SF2">
    <property type="entry name" value="BIFUNCTIONAL NON-HOMOLOGOUS END JOINING PROTEIN LIGD"/>
    <property type="match status" value="1"/>
</dbReference>
<protein>
    <submittedName>
        <fullName evidence="4">DNA ligase D</fullName>
        <ecNumber evidence="4">6.5.1.1</ecNumber>
    </submittedName>
</protein>
<dbReference type="PROSITE" id="PS50160">
    <property type="entry name" value="DNA_LIGASE_A3"/>
    <property type="match status" value="1"/>
</dbReference>
<dbReference type="InterPro" id="IPR052171">
    <property type="entry name" value="NHEJ_LigD"/>
</dbReference>
<dbReference type="PROSITE" id="PS00333">
    <property type="entry name" value="DNA_LIGASE_A2"/>
    <property type="match status" value="1"/>
</dbReference>
<dbReference type="InterPro" id="IPR014145">
    <property type="entry name" value="LigD_pol_dom"/>
</dbReference>
<dbReference type="Gene3D" id="3.30.470.30">
    <property type="entry name" value="DNA ligase/mRNA capping enzyme"/>
    <property type="match status" value="1"/>
</dbReference>
<dbReference type="CDD" id="cd07906">
    <property type="entry name" value="Adenylation_DNA_ligase_LigD_LigC"/>
    <property type="match status" value="1"/>
</dbReference>
<proteinExistence type="inferred from homology"/>
<dbReference type="InterPro" id="IPR012310">
    <property type="entry name" value="DNA_ligase_ATP-dep_cent"/>
</dbReference>
<comment type="similarity">
    <text evidence="1">In the C-terminal section; belongs to the ATP-dependent DNA ligase family.</text>
</comment>
<dbReference type="SUPFAM" id="SSF56091">
    <property type="entry name" value="DNA ligase/mRNA capping enzyme, catalytic domain"/>
    <property type="match status" value="1"/>
</dbReference>
<dbReference type="NCBIfam" id="TIGR02778">
    <property type="entry name" value="ligD_pol"/>
    <property type="match status" value="1"/>
</dbReference>
<dbReference type="InterPro" id="IPR014143">
    <property type="entry name" value="NHEJ_ligase_prk"/>
</dbReference>
<keyword evidence="4" id="KW-0436">Ligase</keyword>
<dbReference type="Gene3D" id="3.90.920.10">
    <property type="entry name" value="DNA primase, PRIM domain"/>
    <property type="match status" value="1"/>
</dbReference>
<evidence type="ECO:0000313" key="4">
    <source>
        <dbReference type="EMBL" id="WXB98985.1"/>
    </source>
</evidence>
<dbReference type="GO" id="GO:0003910">
    <property type="term" value="F:DNA ligase (ATP) activity"/>
    <property type="evidence" value="ECO:0007669"/>
    <property type="project" value="UniProtKB-EC"/>
</dbReference>
<dbReference type="RefSeq" id="WP_338782206.1">
    <property type="nucleotide sequence ID" value="NZ_CP147407.1"/>
</dbReference>
<reference evidence="4 5" key="1">
    <citation type="submission" date="2024-02" db="EMBL/GenBank/DDBJ databases">
        <title>Seven novel Bacillus-like species.</title>
        <authorList>
            <person name="Liu G."/>
        </authorList>
    </citation>
    <scope>NUCLEOTIDE SEQUENCE [LARGE SCALE GENOMIC DNA]</scope>
    <source>
        <strain evidence="4 5">FJAT-52054</strain>
    </source>
</reference>
<gene>
    <name evidence="4" type="ORF">WCV65_07535</name>
</gene>
<evidence type="ECO:0000259" key="3">
    <source>
        <dbReference type="PROSITE" id="PS50160"/>
    </source>
</evidence>
<dbReference type="InterPro" id="IPR016059">
    <property type="entry name" value="DNA_ligase_ATP-dep_CS"/>
</dbReference>
<dbReference type="EMBL" id="CP147407">
    <property type="protein sequence ID" value="WXB98985.1"/>
    <property type="molecule type" value="Genomic_DNA"/>
</dbReference>
<feature type="domain" description="ATP-dependent DNA ligase family profile" evidence="3">
    <location>
        <begin position="112"/>
        <end position="247"/>
    </location>
</feature>
<dbReference type="Pfam" id="PF21686">
    <property type="entry name" value="LigD_Prim-Pol"/>
    <property type="match status" value="1"/>
</dbReference>